<dbReference type="PROSITE" id="PS50893">
    <property type="entry name" value="ABC_TRANSPORTER_2"/>
    <property type="match status" value="1"/>
</dbReference>
<accession>A0A917V2C6</accession>
<evidence type="ECO:0000256" key="6">
    <source>
        <dbReference type="ARBA" id="ARBA00022840"/>
    </source>
</evidence>
<keyword evidence="6 9" id="KW-0067">ATP-binding</keyword>
<dbReference type="InterPro" id="IPR027417">
    <property type="entry name" value="P-loop_NTPase"/>
</dbReference>
<keyword evidence="5" id="KW-0547">Nucleotide-binding</keyword>
<comment type="caution">
    <text evidence="9">The sequence shown here is derived from an EMBL/GenBank/DDBJ whole genome shotgun (WGS) entry which is preliminary data.</text>
</comment>
<keyword evidence="10" id="KW-1185">Reference proteome</keyword>
<proteinExistence type="inferred from homology"/>
<dbReference type="CDD" id="cd03257">
    <property type="entry name" value="ABC_NikE_OppD_transporters"/>
    <property type="match status" value="1"/>
</dbReference>
<comment type="similarity">
    <text evidence="2">Belongs to the ABC transporter superfamily.</text>
</comment>
<protein>
    <submittedName>
        <fullName evidence="9">ABC transporter ATP-binding protein</fullName>
    </submittedName>
</protein>
<dbReference type="InterPro" id="IPR003593">
    <property type="entry name" value="AAA+_ATPase"/>
</dbReference>
<evidence type="ECO:0000259" key="8">
    <source>
        <dbReference type="PROSITE" id="PS50893"/>
    </source>
</evidence>
<keyword evidence="4" id="KW-1003">Cell membrane</keyword>
<evidence type="ECO:0000313" key="9">
    <source>
        <dbReference type="EMBL" id="GGK20695.1"/>
    </source>
</evidence>
<dbReference type="PROSITE" id="PS00211">
    <property type="entry name" value="ABC_TRANSPORTER_1"/>
    <property type="match status" value="1"/>
</dbReference>
<dbReference type="Pfam" id="PF00005">
    <property type="entry name" value="ABC_tran"/>
    <property type="match status" value="1"/>
</dbReference>
<dbReference type="PANTHER" id="PTHR43297">
    <property type="entry name" value="OLIGOPEPTIDE TRANSPORT ATP-BINDING PROTEIN APPD"/>
    <property type="match status" value="1"/>
</dbReference>
<dbReference type="InterPro" id="IPR013563">
    <property type="entry name" value="Oligopep_ABC_C"/>
</dbReference>
<dbReference type="FunFam" id="3.40.50.300:FF:000016">
    <property type="entry name" value="Oligopeptide ABC transporter ATP-binding component"/>
    <property type="match status" value="1"/>
</dbReference>
<dbReference type="RefSeq" id="WP_188909001.1">
    <property type="nucleotide sequence ID" value="NZ_BMMF01000001.1"/>
</dbReference>
<reference evidence="9 10" key="1">
    <citation type="journal article" date="2014" name="Int. J. Syst. Evol. Microbiol.">
        <title>Complete genome sequence of Corynebacterium casei LMG S-19264T (=DSM 44701T), isolated from a smear-ripened cheese.</title>
        <authorList>
            <consortium name="US DOE Joint Genome Institute (JGI-PGF)"/>
            <person name="Walter F."/>
            <person name="Albersmeier A."/>
            <person name="Kalinowski J."/>
            <person name="Ruckert C."/>
        </authorList>
    </citation>
    <scope>NUCLEOTIDE SEQUENCE [LARGE SCALE GENOMIC DNA]</scope>
    <source>
        <strain evidence="9 10">CGMCC 1.9161</strain>
    </source>
</reference>
<dbReference type="Gene3D" id="3.40.50.300">
    <property type="entry name" value="P-loop containing nucleotide triphosphate hydrolases"/>
    <property type="match status" value="1"/>
</dbReference>
<keyword evidence="3" id="KW-0813">Transport</keyword>
<sequence>MTAALSPVEPPLLEIDALSVTFDTRAGPVEALRSVSLVVEAGETLGLVGESGCGKSVTAQAVMGLVDVPGRISGGDVRWRGRSLVDPRNARFARSLRGREIGMVFQDPMTSLNPLMPIGAQIGEVLTRHLGLTKAQARARAVDLLAAVGIGAPRTRVDLHPHEMSGGMRQRVMIAMAIACEPALVLADEPTTALDVTVQAQILDLLADLQQRLGIAIVLVSHDLGVVAGLCHRVAVMYAGQVVESAGVEDLFARPAHPYTQGLLRSAPRLDDAPERLVGIEGAPPSLLDPPQGCGFLARCPIGDAACAVPPPARPVGPGRLAACVRPFTPAWGDDRSVIDERAEARR</sequence>
<dbReference type="EMBL" id="BMMF01000001">
    <property type="protein sequence ID" value="GGK20695.1"/>
    <property type="molecule type" value="Genomic_DNA"/>
</dbReference>
<organism evidence="9 10">
    <name type="scientific">Salinarimonas ramus</name>
    <dbReference type="NCBI Taxonomy" id="690164"/>
    <lineage>
        <taxon>Bacteria</taxon>
        <taxon>Pseudomonadati</taxon>
        <taxon>Pseudomonadota</taxon>
        <taxon>Alphaproteobacteria</taxon>
        <taxon>Hyphomicrobiales</taxon>
        <taxon>Salinarimonadaceae</taxon>
        <taxon>Salinarimonas</taxon>
    </lineage>
</organism>
<dbReference type="SUPFAM" id="SSF52540">
    <property type="entry name" value="P-loop containing nucleoside triphosphate hydrolases"/>
    <property type="match status" value="1"/>
</dbReference>
<dbReference type="PANTHER" id="PTHR43297:SF2">
    <property type="entry name" value="DIPEPTIDE TRANSPORT ATP-BINDING PROTEIN DPPD"/>
    <property type="match status" value="1"/>
</dbReference>
<evidence type="ECO:0000256" key="1">
    <source>
        <dbReference type="ARBA" id="ARBA00004417"/>
    </source>
</evidence>
<dbReference type="Proteomes" id="UP000600449">
    <property type="component" value="Unassembled WGS sequence"/>
</dbReference>
<evidence type="ECO:0000256" key="3">
    <source>
        <dbReference type="ARBA" id="ARBA00022448"/>
    </source>
</evidence>
<dbReference type="GO" id="GO:0016887">
    <property type="term" value="F:ATP hydrolysis activity"/>
    <property type="evidence" value="ECO:0007669"/>
    <property type="project" value="InterPro"/>
</dbReference>
<keyword evidence="7" id="KW-0472">Membrane</keyword>
<comment type="subcellular location">
    <subcellularLocation>
        <location evidence="1">Cell inner membrane</location>
        <topology evidence="1">Peripheral membrane protein</topology>
    </subcellularLocation>
</comment>
<dbReference type="InterPro" id="IPR050388">
    <property type="entry name" value="ABC_Ni/Peptide_Import"/>
</dbReference>
<dbReference type="GO" id="GO:0015833">
    <property type="term" value="P:peptide transport"/>
    <property type="evidence" value="ECO:0007669"/>
    <property type="project" value="InterPro"/>
</dbReference>
<dbReference type="GO" id="GO:0055085">
    <property type="term" value="P:transmembrane transport"/>
    <property type="evidence" value="ECO:0007669"/>
    <property type="project" value="UniProtKB-ARBA"/>
</dbReference>
<evidence type="ECO:0000313" key="10">
    <source>
        <dbReference type="Proteomes" id="UP000600449"/>
    </source>
</evidence>
<dbReference type="GO" id="GO:0005886">
    <property type="term" value="C:plasma membrane"/>
    <property type="evidence" value="ECO:0007669"/>
    <property type="project" value="UniProtKB-SubCell"/>
</dbReference>
<name>A0A917V2C6_9HYPH</name>
<feature type="domain" description="ABC transporter" evidence="8">
    <location>
        <begin position="15"/>
        <end position="264"/>
    </location>
</feature>
<evidence type="ECO:0000256" key="7">
    <source>
        <dbReference type="ARBA" id="ARBA00023136"/>
    </source>
</evidence>
<dbReference type="AlphaFoldDB" id="A0A917V2C6"/>
<dbReference type="InterPro" id="IPR003439">
    <property type="entry name" value="ABC_transporter-like_ATP-bd"/>
</dbReference>
<evidence type="ECO:0000256" key="5">
    <source>
        <dbReference type="ARBA" id="ARBA00022741"/>
    </source>
</evidence>
<dbReference type="GO" id="GO:0005524">
    <property type="term" value="F:ATP binding"/>
    <property type="evidence" value="ECO:0007669"/>
    <property type="project" value="UniProtKB-KW"/>
</dbReference>
<gene>
    <name evidence="9" type="ORF">GCM10011322_04240</name>
</gene>
<dbReference type="InterPro" id="IPR017871">
    <property type="entry name" value="ABC_transporter-like_CS"/>
</dbReference>
<evidence type="ECO:0000256" key="4">
    <source>
        <dbReference type="ARBA" id="ARBA00022475"/>
    </source>
</evidence>
<dbReference type="SMART" id="SM00382">
    <property type="entry name" value="AAA"/>
    <property type="match status" value="1"/>
</dbReference>
<evidence type="ECO:0000256" key="2">
    <source>
        <dbReference type="ARBA" id="ARBA00005417"/>
    </source>
</evidence>
<dbReference type="Pfam" id="PF08352">
    <property type="entry name" value="oligo_HPY"/>
    <property type="match status" value="1"/>
</dbReference>
<dbReference type="NCBIfam" id="TIGR01727">
    <property type="entry name" value="oligo_HPY"/>
    <property type="match status" value="1"/>
</dbReference>